<dbReference type="EMBL" id="JAIWYP010000003">
    <property type="protein sequence ID" value="KAH3856921.1"/>
    <property type="molecule type" value="Genomic_DNA"/>
</dbReference>
<protein>
    <submittedName>
        <fullName evidence="1">Uncharacterized protein</fullName>
    </submittedName>
</protein>
<proteinExistence type="predicted"/>
<gene>
    <name evidence="1" type="ORF">DPMN_099516</name>
</gene>
<accession>A0A9D4R6I0</accession>
<reference evidence="1" key="2">
    <citation type="submission" date="2020-11" db="EMBL/GenBank/DDBJ databases">
        <authorList>
            <person name="McCartney M.A."/>
            <person name="Auch B."/>
            <person name="Kono T."/>
            <person name="Mallez S."/>
            <person name="Becker A."/>
            <person name="Gohl D.M."/>
            <person name="Silverstein K.A.T."/>
            <person name="Koren S."/>
            <person name="Bechman K.B."/>
            <person name="Herman A."/>
            <person name="Abrahante J.E."/>
            <person name="Garbe J."/>
        </authorList>
    </citation>
    <scope>NUCLEOTIDE SEQUENCE</scope>
    <source>
        <strain evidence="1">Duluth1</strain>
        <tissue evidence="1">Whole animal</tissue>
    </source>
</reference>
<sequence length="53" mass="5620">MQALRSNVGLRCRWVVKSVQPVPESNQVPAAYNASALPSEVTGPIAQLTCNPA</sequence>
<dbReference type="AlphaFoldDB" id="A0A9D4R6I0"/>
<comment type="caution">
    <text evidence="1">The sequence shown here is derived from an EMBL/GenBank/DDBJ whole genome shotgun (WGS) entry which is preliminary data.</text>
</comment>
<name>A0A9D4R6I0_DREPO</name>
<evidence type="ECO:0000313" key="2">
    <source>
        <dbReference type="Proteomes" id="UP000828390"/>
    </source>
</evidence>
<evidence type="ECO:0000313" key="1">
    <source>
        <dbReference type="EMBL" id="KAH3856921.1"/>
    </source>
</evidence>
<dbReference type="Proteomes" id="UP000828390">
    <property type="component" value="Unassembled WGS sequence"/>
</dbReference>
<keyword evidence="2" id="KW-1185">Reference proteome</keyword>
<organism evidence="1 2">
    <name type="scientific">Dreissena polymorpha</name>
    <name type="common">Zebra mussel</name>
    <name type="synonym">Mytilus polymorpha</name>
    <dbReference type="NCBI Taxonomy" id="45954"/>
    <lineage>
        <taxon>Eukaryota</taxon>
        <taxon>Metazoa</taxon>
        <taxon>Spiralia</taxon>
        <taxon>Lophotrochozoa</taxon>
        <taxon>Mollusca</taxon>
        <taxon>Bivalvia</taxon>
        <taxon>Autobranchia</taxon>
        <taxon>Heteroconchia</taxon>
        <taxon>Euheterodonta</taxon>
        <taxon>Imparidentia</taxon>
        <taxon>Neoheterodontei</taxon>
        <taxon>Myida</taxon>
        <taxon>Dreissenoidea</taxon>
        <taxon>Dreissenidae</taxon>
        <taxon>Dreissena</taxon>
    </lineage>
</organism>
<reference evidence="1" key="1">
    <citation type="journal article" date="2019" name="bioRxiv">
        <title>The Genome of the Zebra Mussel, Dreissena polymorpha: A Resource for Invasive Species Research.</title>
        <authorList>
            <person name="McCartney M.A."/>
            <person name="Auch B."/>
            <person name="Kono T."/>
            <person name="Mallez S."/>
            <person name="Zhang Y."/>
            <person name="Obille A."/>
            <person name="Becker A."/>
            <person name="Abrahante J.E."/>
            <person name="Garbe J."/>
            <person name="Badalamenti J.P."/>
            <person name="Herman A."/>
            <person name="Mangelson H."/>
            <person name="Liachko I."/>
            <person name="Sullivan S."/>
            <person name="Sone E.D."/>
            <person name="Koren S."/>
            <person name="Silverstein K.A.T."/>
            <person name="Beckman K.B."/>
            <person name="Gohl D.M."/>
        </authorList>
    </citation>
    <scope>NUCLEOTIDE SEQUENCE</scope>
    <source>
        <strain evidence="1">Duluth1</strain>
        <tissue evidence="1">Whole animal</tissue>
    </source>
</reference>